<evidence type="ECO:0000256" key="7">
    <source>
        <dbReference type="SAM" id="MobiDB-lite"/>
    </source>
</evidence>
<evidence type="ECO:0000256" key="4">
    <source>
        <dbReference type="ARBA" id="ARBA00022741"/>
    </source>
</evidence>
<dbReference type="EMBL" id="CCKQ01004870">
    <property type="protein sequence ID" value="CDW76019.1"/>
    <property type="molecule type" value="Genomic_DNA"/>
</dbReference>
<dbReference type="InterPro" id="IPR050494">
    <property type="entry name" value="Ser_Thr_dual-spec_kinase"/>
</dbReference>
<dbReference type="FunFam" id="3.30.200.20:FF:000087">
    <property type="entry name" value="Dual specificity tyrosine-phosphorylation-regulated kinase 1A"/>
    <property type="match status" value="1"/>
</dbReference>
<dbReference type="OrthoDB" id="9332038at2759"/>
<feature type="compositionally biased region" description="Low complexity" evidence="7">
    <location>
        <begin position="664"/>
        <end position="689"/>
    </location>
</feature>
<feature type="compositionally biased region" description="Low complexity" evidence="7">
    <location>
        <begin position="1215"/>
        <end position="1224"/>
    </location>
</feature>
<dbReference type="PANTHER" id="PTHR24058">
    <property type="entry name" value="DUAL SPECIFICITY PROTEIN KINASE"/>
    <property type="match status" value="1"/>
</dbReference>
<feature type="domain" description="Protein kinase" evidence="8">
    <location>
        <begin position="158"/>
        <end position="644"/>
    </location>
</feature>
<dbReference type="GO" id="GO:0005524">
    <property type="term" value="F:ATP binding"/>
    <property type="evidence" value="ECO:0007669"/>
    <property type="project" value="UniProtKB-KW"/>
</dbReference>
<keyword evidence="4" id="KW-0547">Nucleotide-binding</keyword>
<reference evidence="9 10" key="1">
    <citation type="submission" date="2014-06" db="EMBL/GenBank/DDBJ databases">
        <authorList>
            <person name="Swart Estienne"/>
        </authorList>
    </citation>
    <scope>NUCLEOTIDE SEQUENCE [LARGE SCALE GENOMIC DNA]</scope>
    <source>
        <strain evidence="9 10">130c</strain>
    </source>
</reference>
<dbReference type="Gene3D" id="3.30.200.20">
    <property type="entry name" value="Phosphorylase Kinase, domain 1"/>
    <property type="match status" value="1"/>
</dbReference>
<feature type="compositionally biased region" description="Low complexity" evidence="7">
    <location>
        <begin position="174"/>
        <end position="188"/>
    </location>
</feature>
<evidence type="ECO:0000256" key="2">
    <source>
        <dbReference type="ARBA" id="ARBA00022527"/>
    </source>
</evidence>
<feature type="region of interest" description="Disordered" evidence="7">
    <location>
        <begin position="97"/>
        <end position="119"/>
    </location>
</feature>
<feature type="region of interest" description="Disordered" evidence="7">
    <location>
        <begin position="644"/>
        <end position="698"/>
    </location>
</feature>
<feature type="region of interest" description="Disordered" evidence="7">
    <location>
        <begin position="978"/>
        <end position="1001"/>
    </location>
</feature>
<feature type="region of interest" description="Disordered" evidence="7">
    <location>
        <begin position="136"/>
        <end position="191"/>
    </location>
</feature>
<comment type="similarity">
    <text evidence="1">Belongs to the protein kinase superfamily. CMGC Ser/Thr protein kinase family. MNB/DYRK subfamily.</text>
</comment>
<feature type="region of interest" description="Disordered" evidence="7">
    <location>
        <begin position="49"/>
        <end position="74"/>
    </location>
</feature>
<dbReference type="OMA" id="KASIAMQ"/>
<evidence type="ECO:0000259" key="8">
    <source>
        <dbReference type="PROSITE" id="PS50011"/>
    </source>
</evidence>
<keyword evidence="2" id="KW-0723">Serine/threonine-protein kinase</keyword>
<dbReference type="Proteomes" id="UP000039865">
    <property type="component" value="Unassembled WGS sequence"/>
</dbReference>
<sequence>MTLDCSPYTANKTISQQIGLQTRNQEINKGVHNDQFLVSVEANTKVENSNQLFGGGTETQQLHDDPDDQSNHQLQDDDYMNSFEDQVNQIVASPNQDSFFMDEDMPSQNQVRKKQGQTEFNNQSEFKLQAMGQNLNQYEEESKSSPKQQHLQQQQLQLNESRTTDIGSLGETINNTNPKNQQQNNKPQSFNTTNMRSLQVSKNSAFQVFNKQTNTSIRNDQVQQTNQSNARCNYSVLNDEEQKSQNNNLFAISDSILMMLTDDNDQEESQNKKQNDKPQRSEQNLLLRLTKKLVDTIQICNPGFNYQPIMNPKRDLTIPSEGVLNNGYDNLDNDYILRVGDYIITPENREYEIQDLMGKGTFGQVVKCQCRQGKELVAIKVIKNKKAFKNQGVIEIKILDILNRVYDPNGEMPIVRMLDFFVFRNHLCIVFELLSTKNNMNIKIIDLGSACFEGFDFFHYIQSRFYRSPEVLLGLPYDSSIDMWSLGCICAELFLGIPIFPGNSEYDQLARIIKILGVPSQHLIAKARFRDKYFVFNPETMQYRFKTFEEYQITMNIRLEIPREYNKLRCLDDLKIVFIQKKRLQQYNQIARDPHFQNAQNFQPKITESEMNTMDAFIDFLKGVLRIDKDNRWTPSMAMGHPFITRDQYSNPYEPLRDNEIRSTSDTADDSNSNQKQSVLQQQQMSNSSKDSREYKAGSCPSKILYPQTATLPQYLQNQQPGFQNPPSQQFPQNFPGNQYVFHGINSNIQSHRPPILSIPEEYFKGFMFSRLDQILSMTREQLLQFVYEQNEIAFRQQQAQKMHMMQQQQLIFQQQQQMMMNYQQIMIQQNPPQIQNPQSFQQPQNQMFPQNRPSFGQPIMNQGFNMNPNQIFMDQNALNQQQIDQQRQGLNQIPNLNQQQTQIAIGGGQFISGPPPNQQAFMQQLPPHQMMMPQKMVMTNEQIIFNPPPYQMQKNQLQNAAQFNDPNYNEAMQQQKAQAFRNRQGGNQGKPGSWQPPQGIEKQKYNHYYNQINNPGQIIGRPNQIGDFQQQFIHQNQKIPGLSQANHHDKSDNSKVGSFNTNDFKKLKEKKSQGMKSSGYQFANNVIIEENQQDQHSNSDKGQHEVPFPSAKQFLPVTTDANQYQQKDQYFPLFQDNFAQNSQFHQQQVLENQYKMINPAHQIGGSIPMKQFPSPKISSDQNSFIMNQKVLQQQNQATHSRNQSLNNLPIDGTNTNQSLNNSFSQQSVGNVSLNSSMSGSSKSFLKKFEQQTANNQQQINPIGGIGGVPDQQKNFINNNHHYHSFRGNDQQQTSHLKQSGAPFNMPQHVGIGANLNYSMSSYRQRSDSDQIITDESAPIT</sequence>
<feature type="compositionally biased region" description="Polar residues" evidence="7">
    <location>
        <begin position="1192"/>
        <end position="1208"/>
    </location>
</feature>
<dbReference type="SMART" id="SM00220">
    <property type="entry name" value="S_TKc"/>
    <property type="match status" value="1"/>
</dbReference>
<dbReference type="InterPro" id="IPR011009">
    <property type="entry name" value="Kinase-like_dom_sf"/>
</dbReference>
<dbReference type="GO" id="GO:0005737">
    <property type="term" value="C:cytoplasm"/>
    <property type="evidence" value="ECO:0007669"/>
    <property type="project" value="TreeGrafter"/>
</dbReference>
<keyword evidence="6" id="KW-0067">ATP-binding</keyword>
<dbReference type="GO" id="GO:0004674">
    <property type="term" value="F:protein serine/threonine kinase activity"/>
    <property type="evidence" value="ECO:0007669"/>
    <property type="project" value="UniProtKB-KW"/>
</dbReference>
<name>A0A078A5I7_STYLE</name>
<keyword evidence="3" id="KW-0808">Transferase</keyword>
<protein>
    <submittedName>
        <fullName evidence="9">Protein kinase</fullName>
    </submittedName>
</protein>
<evidence type="ECO:0000256" key="6">
    <source>
        <dbReference type="ARBA" id="ARBA00022840"/>
    </source>
</evidence>
<evidence type="ECO:0000313" key="9">
    <source>
        <dbReference type="EMBL" id="CDW76019.1"/>
    </source>
</evidence>
<evidence type="ECO:0000313" key="10">
    <source>
        <dbReference type="Proteomes" id="UP000039865"/>
    </source>
</evidence>
<evidence type="ECO:0000256" key="3">
    <source>
        <dbReference type="ARBA" id="ARBA00022679"/>
    </source>
</evidence>
<keyword evidence="10" id="KW-1185">Reference proteome</keyword>
<evidence type="ECO:0000256" key="1">
    <source>
        <dbReference type="ARBA" id="ARBA00008867"/>
    </source>
</evidence>
<dbReference type="Gene3D" id="1.10.510.10">
    <property type="entry name" value="Transferase(Phosphotransferase) domain 1"/>
    <property type="match status" value="1"/>
</dbReference>
<feature type="compositionally biased region" description="Low complexity" evidence="7">
    <location>
        <begin position="148"/>
        <end position="158"/>
    </location>
</feature>
<organism evidence="9 10">
    <name type="scientific">Stylonychia lemnae</name>
    <name type="common">Ciliate</name>
    <dbReference type="NCBI Taxonomy" id="5949"/>
    <lineage>
        <taxon>Eukaryota</taxon>
        <taxon>Sar</taxon>
        <taxon>Alveolata</taxon>
        <taxon>Ciliophora</taxon>
        <taxon>Intramacronucleata</taxon>
        <taxon>Spirotrichea</taxon>
        <taxon>Stichotrichia</taxon>
        <taxon>Sporadotrichida</taxon>
        <taxon>Oxytrichidae</taxon>
        <taxon>Stylonychinae</taxon>
        <taxon>Stylonychia</taxon>
    </lineage>
</organism>
<dbReference type="PANTHER" id="PTHR24058:SF17">
    <property type="entry name" value="HOMEODOMAIN INTERACTING PROTEIN KINASE, ISOFORM D"/>
    <property type="match status" value="1"/>
</dbReference>
<dbReference type="SUPFAM" id="SSF56112">
    <property type="entry name" value="Protein kinase-like (PK-like)"/>
    <property type="match status" value="1"/>
</dbReference>
<keyword evidence="5 9" id="KW-0418">Kinase</keyword>
<dbReference type="InterPro" id="IPR000719">
    <property type="entry name" value="Prot_kinase_dom"/>
</dbReference>
<evidence type="ECO:0000256" key="5">
    <source>
        <dbReference type="ARBA" id="ARBA00022777"/>
    </source>
</evidence>
<feature type="region of interest" description="Disordered" evidence="7">
    <location>
        <begin position="1192"/>
        <end position="1224"/>
    </location>
</feature>
<accession>A0A078A5I7</accession>
<dbReference type="InParanoid" id="A0A078A5I7"/>
<dbReference type="GO" id="GO:0004713">
    <property type="term" value="F:protein tyrosine kinase activity"/>
    <property type="evidence" value="ECO:0007669"/>
    <property type="project" value="TreeGrafter"/>
</dbReference>
<gene>
    <name evidence="9" type="primary">Contig9985.g10680</name>
    <name evidence="9" type="ORF">STYLEM_5015</name>
</gene>
<proteinExistence type="inferred from homology"/>
<dbReference type="Pfam" id="PF00069">
    <property type="entry name" value="Pkinase"/>
    <property type="match status" value="2"/>
</dbReference>
<dbReference type="PROSITE" id="PS50011">
    <property type="entry name" value="PROTEIN_KINASE_DOM"/>
    <property type="match status" value="1"/>
</dbReference>